<dbReference type="SMART" id="SM00504">
    <property type="entry name" value="Ubox"/>
    <property type="match status" value="1"/>
</dbReference>
<dbReference type="PANTHER" id="PTHR23315">
    <property type="entry name" value="U BOX DOMAIN-CONTAINING"/>
    <property type="match status" value="1"/>
</dbReference>
<evidence type="ECO:0000256" key="3">
    <source>
        <dbReference type="ARBA" id="ARBA00004906"/>
    </source>
</evidence>
<evidence type="ECO:0000313" key="12">
    <source>
        <dbReference type="Proteomes" id="UP000030645"/>
    </source>
</evidence>
<dbReference type="EC" id="2.3.2.27" evidence="4"/>
<sequence length="807" mass="87926">MCFFCIDYCRSLWEGRDEFWLDSVGTMDTPVKCLTNSISRFIHLVSCQNVKPTTIQKDYRTVAAVLKLLKPVLDEVLDYEMLSDEILCKECEELDMAVNMAREFMEDWSPKMSKICSVLRSEPLLMKIQSSLFMICCSLRRLLQSSPPNSSLTAIQQGMQEIQSLKQERIAKHIEEGMRSQRNNVFLCTKSLTKVIELLGLTSSQELLKESIALGKEQMIAEGSKMKGELSQIDQIVDLVSGIRNCMVKLQRLEAVPVPPYFCCPLSSELMCDPVIVASGQTYNRSSIQKWLDNGLTICPKTRQKLAHTNLIPNYTVKAMIATWCEENKVKLPVNLDHSKIVLVSSQMEHVAPQVSVGTDSFRCSLYSSNSTSLSSAGVGNGFEKQKEDIFPTVCGEESNGNSRGKGHLSPDHSYSHSRSESTSSAVSSIDYVPPPPLIEVLEISSKPETTNESSREITSACVAASPPNKELKNSPWLSSRQLNVSRTKAGMAGSGNLNNLHRDSVSVSESVAGESTTASQVEKLVEDLRSLSIEVQTAAAEELRLLAKHNVENRNVIGRCGAITPLLSLLYAETKLTQEHAVTALLNLSINESNKAMIAEAGAIEPLIHALRTGNDGAKENSAAALFSLSVLEEYKVKIGRSGAVKALVGLLGSGTLRGKKDAATALFNLSIFHENKARIVQAGAVKHLVELLDPGSGMVDKAVALLSNLSTVGEGRLAIVREGGIPLLVEIVETGSQRGKENAASVLLQLCLHNTKFCTLVLQEGAVPPLVALSQSGTPRAKEKAQQLLSHFRNQREGTTGKGKS</sequence>
<dbReference type="Pfam" id="PF04564">
    <property type="entry name" value="U-box"/>
    <property type="match status" value="1"/>
</dbReference>
<evidence type="ECO:0000256" key="2">
    <source>
        <dbReference type="ARBA" id="ARBA00003861"/>
    </source>
</evidence>
<dbReference type="InterPro" id="IPR000225">
    <property type="entry name" value="Armadillo"/>
</dbReference>
<keyword evidence="7" id="KW-0833">Ubl conjugation pathway</keyword>
<protein>
    <recommendedName>
        <fullName evidence="4">RING-type E3 ubiquitin transferase</fullName>
        <ecNumber evidence="4">2.3.2.27</ecNumber>
    </recommendedName>
</protein>
<feature type="compositionally biased region" description="Basic and acidic residues" evidence="9">
    <location>
        <begin position="409"/>
        <end position="420"/>
    </location>
</feature>
<dbReference type="InterPro" id="IPR016024">
    <property type="entry name" value="ARM-type_fold"/>
</dbReference>
<dbReference type="Gene3D" id="1.25.10.10">
    <property type="entry name" value="Leucine-rich Repeat Variant"/>
    <property type="match status" value="2"/>
</dbReference>
<dbReference type="InterPro" id="IPR058678">
    <property type="entry name" value="ARM_PUB"/>
</dbReference>
<dbReference type="Proteomes" id="UP000030645">
    <property type="component" value="Unassembled WGS sequence"/>
</dbReference>
<dbReference type="CDD" id="cd16664">
    <property type="entry name" value="RING-Ubox_PUB"/>
    <property type="match status" value="1"/>
</dbReference>
<dbReference type="InterPro" id="IPR057314">
    <property type="entry name" value="PUB2-4-like_N"/>
</dbReference>
<feature type="repeat" description="ARM" evidence="8">
    <location>
        <begin position="562"/>
        <end position="604"/>
    </location>
</feature>
<dbReference type="FunFam" id="3.30.40.10:FF:000562">
    <property type="entry name" value="RING-type E3 ubiquitin transferase"/>
    <property type="match status" value="1"/>
</dbReference>
<evidence type="ECO:0000256" key="1">
    <source>
        <dbReference type="ARBA" id="ARBA00000900"/>
    </source>
</evidence>
<gene>
    <name evidence="11" type="ORF">L484_005653</name>
</gene>
<dbReference type="eggNOG" id="KOG0167">
    <property type="taxonomic scope" value="Eukaryota"/>
</dbReference>
<dbReference type="STRING" id="981085.W9RQV1"/>
<dbReference type="InterPro" id="IPR013083">
    <property type="entry name" value="Znf_RING/FYVE/PHD"/>
</dbReference>
<evidence type="ECO:0000256" key="5">
    <source>
        <dbReference type="ARBA" id="ARBA00022679"/>
    </source>
</evidence>
<comment type="catalytic activity">
    <reaction evidence="1">
        <text>S-ubiquitinyl-[E2 ubiquitin-conjugating enzyme]-L-cysteine + [acceptor protein]-L-lysine = [E2 ubiquitin-conjugating enzyme]-L-cysteine + N(6)-ubiquitinyl-[acceptor protein]-L-lysine.</text>
        <dbReference type="EC" id="2.3.2.27"/>
    </reaction>
</comment>
<evidence type="ECO:0000259" key="10">
    <source>
        <dbReference type="PROSITE" id="PS51698"/>
    </source>
</evidence>
<evidence type="ECO:0000256" key="8">
    <source>
        <dbReference type="PROSITE-ProRule" id="PRU00259"/>
    </source>
</evidence>
<dbReference type="InterPro" id="IPR045210">
    <property type="entry name" value="RING-Ubox_PUB"/>
</dbReference>
<organism evidence="11 12">
    <name type="scientific">Morus notabilis</name>
    <dbReference type="NCBI Taxonomy" id="981085"/>
    <lineage>
        <taxon>Eukaryota</taxon>
        <taxon>Viridiplantae</taxon>
        <taxon>Streptophyta</taxon>
        <taxon>Embryophyta</taxon>
        <taxon>Tracheophyta</taxon>
        <taxon>Spermatophyta</taxon>
        <taxon>Magnoliopsida</taxon>
        <taxon>eudicotyledons</taxon>
        <taxon>Gunneridae</taxon>
        <taxon>Pentapetalae</taxon>
        <taxon>rosids</taxon>
        <taxon>fabids</taxon>
        <taxon>Rosales</taxon>
        <taxon>Moraceae</taxon>
        <taxon>Moreae</taxon>
        <taxon>Morus</taxon>
    </lineage>
</organism>
<dbReference type="Pfam" id="PF25598">
    <property type="entry name" value="ARM_PUB"/>
    <property type="match status" value="1"/>
</dbReference>
<evidence type="ECO:0000313" key="11">
    <source>
        <dbReference type="EMBL" id="EXB88383.1"/>
    </source>
</evidence>
<evidence type="ECO:0000256" key="4">
    <source>
        <dbReference type="ARBA" id="ARBA00012483"/>
    </source>
</evidence>
<dbReference type="Pfam" id="PF25240">
    <property type="entry name" value="PUB2_N"/>
    <property type="match status" value="1"/>
</dbReference>
<evidence type="ECO:0000256" key="6">
    <source>
        <dbReference type="ARBA" id="ARBA00022737"/>
    </source>
</evidence>
<evidence type="ECO:0000256" key="9">
    <source>
        <dbReference type="SAM" id="MobiDB-lite"/>
    </source>
</evidence>
<feature type="repeat" description="ARM" evidence="8">
    <location>
        <begin position="644"/>
        <end position="686"/>
    </location>
</feature>
<name>W9RQV1_9ROSA</name>
<dbReference type="InterPro" id="IPR011989">
    <property type="entry name" value="ARM-like"/>
</dbReference>
<feature type="repeat" description="ARM" evidence="8">
    <location>
        <begin position="685"/>
        <end position="726"/>
    </location>
</feature>
<feature type="region of interest" description="Disordered" evidence="9">
    <location>
        <begin position="783"/>
        <end position="807"/>
    </location>
</feature>
<dbReference type="InterPro" id="IPR003613">
    <property type="entry name" value="Ubox_domain"/>
</dbReference>
<keyword evidence="6" id="KW-0677">Repeat</keyword>
<dbReference type="EMBL" id="KE344960">
    <property type="protein sequence ID" value="EXB88383.1"/>
    <property type="molecule type" value="Genomic_DNA"/>
</dbReference>
<dbReference type="SMART" id="SM00185">
    <property type="entry name" value="ARM"/>
    <property type="match status" value="5"/>
</dbReference>
<dbReference type="UniPathway" id="UPA00143"/>
<dbReference type="PROSITE" id="PS50176">
    <property type="entry name" value="ARM_REPEAT"/>
    <property type="match status" value="3"/>
</dbReference>
<dbReference type="AlphaFoldDB" id="W9RQV1"/>
<dbReference type="GO" id="GO:0061630">
    <property type="term" value="F:ubiquitin protein ligase activity"/>
    <property type="evidence" value="ECO:0007669"/>
    <property type="project" value="UniProtKB-EC"/>
</dbReference>
<keyword evidence="5" id="KW-0808">Transferase</keyword>
<keyword evidence="12" id="KW-1185">Reference proteome</keyword>
<feature type="domain" description="U-box" evidence="10">
    <location>
        <begin position="257"/>
        <end position="331"/>
    </location>
</feature>
<comment type="pathway">
    <text evidence="3">Protein modification; protein ubiquitination.</text>
</comment>
<dbReference type="SUPFAM" id="SSF48371">
    <property type="entry name" value="ARM repeat"/>
    <property type="match status" value="1"/>
</dbReference>
<dbReference type="PROSITE" id="PS51698">
    <property type="entry name" value="U_BOX"/>
    <property type="match status" value="1"/>
</dbReference>
<dbReference type="GO" id="GO:0016567">
    <property type="term" value="P:protein ubiquitination"/>
    <property type="evidence" value="ECO:0007669"/>
    <property type="project" value="UniProtKB-UniPathway"/>
</dbReference>
<reference evidence="12" key="1">
    <citation type="submission" date="2013-01" db="EMBL/GenBank/DDBJ databases">
        <title>Draft Genome Sequence of a Mulberry Tree, Morus notabilis C.K. Schneid.</title>
        <authorList>
            <person name="He N."/>
            <person name="Zhao S."/>
        </authorList>
    </citation>
    <scope>NUCLEOTIDE SEQUENCE</scope>
</reference>
<dbReference type="FunFam" id="1.25.10.10:FF:000082">
    <property type="entry name" value="RING-type E3 ubiquitin transferase"/>
    <property type="match status" value="1"/>
</dbReference>
<accession>W9RQV1</accession>
<proteinExistence type="predicted"/>
<comment type="function">
    <text evidence="2">Functions as an E3 ubiquitin ligase.</text>
</comment>
<evidence type="ECO:0000256" key="7">
    <source>
        <dbReference type="ARBA" id="ARBA00022786"/>
    </source>
</evidence>
<dbReference type="PANTHER" id="PTHR23315:SF278">
    <property type="entry name" value="U-BOX DOMAIN-CONTAINING PROTEIN 3"/>
    <property type="match status" value="1"/>
</dbReference>
<dbReference type="SUPFAM" id="SSF57850">
    <property type="entry name" value="RING/U-box"/>
    <property type="match status" value="1"/>
</dbReference>
<feature type="region of interest" description="Disordered" evidence="9">
    <location>
        <begin position="394"/>
        <end position="431"/>
    </location>
</feature>
<dbReference type="Gene3D" id="3.30.40.10">
    <property type="entry name" value="Zinc/RING finger domain, C3HC4 (zinc finger)"/>
    <property type="match status" value="1"/>
</dbReference>